<evidence type="ECO:0000256" key="1">
    <source>
        <dbReference type="SAM" id="SignalP"/>
    </source>
</evidence>
<dbReference type="AlphaFoldDB" id="A0A0D8HM35"/>
<keyword evidence="4" id="KW-1185">Reference proteome</keyword>
<sequence>MKKPKVIRTITLSLSLGALIGAIDSPLNISKVSTPVSYSTPGMVGFGAVPSAPMPQITPTSVVIGAATTHSGAGDWYATANGQVITTGDANSYGDLSQTALNSPIIAFVPTPDQRGYWMAASDGAVYAFGDAKNYGDLSQTKLNGPIVAMLSTPSGGGYWLVATDGGVFTFGDARFYGSMGGQHLNAAVVGAGATPSGLGYWLAASDGGVFTFGDAPFYGSMGGQSLNAQVMAMAPTSDGKGYWLVANDGGVFTFGDARFYGSLGSALPNTPISSIIPSPNNLGYWLLSPDSFKYSFSIIANERTFSNSSAIVAAAQSQVGPVTSGGFCNPYGPCEEWCALFSSWVWNRGGVPSVSDGFTGDLYNWAATHTNVISGTSTPAAGDIAFYGTSPANTATSVHAGVVVQVWPDGSIITVEGDSGPGPDGYLGVTINGPFQAGRSTEVDGDPIYGYGEPQ</sequence>
<gene>
    <name evidence="3" type="ORF">AXFE_01070</name>
</gene>
<feature type="chain" id="PRO_5038424812" description="Peptidase C51 domain-containing protein" evidence="1">
    <location>
        <begin position="19"/>
        <end position="456"/>
    </location>
</feature>
<organism evidence="3 4">
    <name type="scientific">Acidithrix ferrooxidans</name>
    <dbReference type="NCBI Taxonomy" id="1280514"/>
    <lineage>
        <taxon>Bacteria</taxon>
        <taxon>Bacillati</taxon>
        <taxon>Actinomycetota</taxon>
        <taxon>Acidimicrobiia</taxon>
        <taxon>Acidimicrobiales</taxon>
        <taxon>Acidimicrobiaceae</taxon>
        <taxon>Acidithrix</taxon>
    </lineage>
</organism>
<reference evidence="3 4" key="1">
    <citation type="submission" date="2015-01" db="EMBL/GenBank/DDBJ databases">
        <title>Draft genome of the acidophilic iron oxidizer Acidithrix ferrooxidans strain Py-F3.</title>
        <authorList>
            <person name="Poehlein A."/>
            <person name="Eisen S."/>
            <person name="Schloemann M."/>
            <person name="Johnson B.D."/>
            <person name="Daniel R."/>
            <person name="Muehling M."/>
        </authorList>
    </citation>
    <scope>NUCLEOTIDE SEQUENCE [LARGE SCALE GENOMIC DNA]</scope>
    <source>
        <strain evidence="3 4">Py-F3</strain>
    </source>
</reference>
<protein>
    <recommendedName>
        <fullName evidence="2">Peptidase C51 domain-containing protein</fullName>
    </recommendedName>
</protein>
<dbReference type="OrthoDB" id="9815928at2"/>
<evidence type="ECO:0000259" key="2">
    <source>
        <dbReference type="Pfam" id="PF05257"/>
    </source>
</evidence>
<evidence type="ECO:0000313" key="4">
    <source>
        <dbReference type="Proteomes" id="UP000032360"/>
    </source>
</evidence>
<dbReference type="PATRIC" id="fig|1280514.3.peg.151"/>
<dbReference type="Pfam" id="PF05257">
    <property type="entry name" value="CHAP"/>
    <property type="match status" value="1"/>
</dbReference>
<proteinExistence type="predicted"/>
<feature type="signal peptide" evidence="1">
    <location>
        <begin position="1"/>
        <end position="18"/>
    </location>
</feature>
<dbReference type="InterPro" id="IPR007921">
    <property type="entry name" value="CHAP_dom"/>
</dbReference>
<dbReference type="STRING" id="1280514.AXFE_01070"/>
<name>A0A0D8HM35_9ACTN</name>
<dbReference type="RefSeq" id="WP_052603947.1">
    <property type="nucleotide sequence ID" value="NZ_JXYS01000001.1"/>
</dbReference>
<feature type="domain" description="Peptidase C51" evidence="2">
    <location>
        <begin position="337"/>
        <end position="418"/>
    </location>
</feature>
<accession>A0A0D8HM35</accession>
<comment type="caution">
    <text evidence="3">The sequence shown here is derived from an EMBL/GenBank/DDBJ whole genome shotgun (WGS) entry which is preliminary data.</text>
</comment>
<dbReference type="Proteomes" id="UP000032360">
    <property type="component" value="Unassembled WGS sequence"/>
</dbReference>
<evidence type="ECO:0000313" key="3">
    <source>
        <dbReference type="EMBL" id="KJF19070.1"/>
    </source>
</evidence>
<dbReference type="EMBL" id="JXYS01000001">
    <property type="protein sequence ID" value="KJF19070.1"/>
    <property type="molecule type" value="Genomic_DNA"/>
</dbReference>
<keyword evidence="1" id="KW-0732">Signal</keyword>